<dbReference type="FunFam" id="2.10.25.10:FF:000038">
    <property type="entry name" value="Fibrillin 2"/>
    <property type="match status" value="3"/>
</dbReference>
<dbReference type="PROSITE" id="PS00022">
    <property type="entry name" value="EGF_1"/>
    <property type="match status" value="1"/>
</dbReference>
<dbReference type="PROSITE" id="PS00010">
    <property type="entry name" value="ASX_HYDROXYL"/>
    <property type="match status" value="2"/>
</dbReference>
<dbReference type="SUPFAM" id="SSF57184">
    <property type="entry name" value="Growth factor receptor domain"/>
    <property type="match status" value="1"/>
</dbReference>
<dbReference type="InterPro" id="IPR000152">
    <property type="entry name" value="EGF-type_Asp/Asn_hydroxyl_site"/>
</dbReference>
<dbReference type="InterPro" id="IPR024731">
    <property type="entry name" value="NELL2-like_EGF"/>
</dbReference>
<feature type="domain" description="EGF-like" evidence="8">
    <location>
        <begin position="189"/>
        <end position="229"/>
    </location>
</feature>
<dbReference type="Pfam" id="PF12947">
    <property type="entry name" value="EGF_3"/>
    <property type="match status" value="2"/>
</dbReference>
<feature type="domain" description="EGF-like" evidence="8">
    <location>
        <begin position="231"/>
        <end position="272"/>
    </location>
</feature>
<dbReference type="GO" id="GO:0005615">
    <property type="term" value="C:extracellular space"/>
    <property type="evidence" value="ECO:0007669"/>
    <property type="project" value="TreeGrafter"/>
</dbReference>
<evidence type="ECO:0000256" key="5">
    <source>
        <dbReference type="ARBA" id="ARBA00023180"/>
    </source>
</evidence>
<keyword evidence="5" id="KW-0325">Glycoprotein</keyword>
<dbReference type="PROSITE" id="PS50026">
    <property type="entry name" value="EGF_3"/>
    <property type="match status" value="4"/>
</dbReference>
<keyword evidence="2 7" id="KW-0732">Signal</keyword>
<dbReference type="SUPFAM" id="SSF57196">
    <property type="entry name" value="EGF/Laminin"/>
    <property type="match status" value="1"/>
</dbReference>
<evidence type="ECO:0000256" key="7">
    <source>
        <dbReference type="SAM" id="SignalP"/>
    </source>
</evidence>
<dbReference type="InterPro" id="IPR051586">
    <property type="entry name" value="PKC-binding_NELL"/>
</dbReference>
<evidence type="ECO:0000256" key="4">
    <source>
        <dbReference type="ARBA" id="ARBA00023157"/>
    </source>
</evidence>
<feature type="domain" description="EGF-like" evidence="8">
    <location>
        <begin position="316"/>
        <end position="357"/>
    </location>
</feature>
<dbReference type="Pfam" id="PF07645">
    <property type="entry name" value="EGF_CA"/>
    <property type="match status" value="1"/>
</dbReference>
<dbReference type="Gene3D" id="2.10.25.10">
    <property type="entry name" value="Laminin"/>
    <property type="match status" value="4"/>
</dbReference>
<keyword evidence="4 6" id="KW-1015">Disulfide bond</keyword>
<feature type="signal peptide" evidence="7">
    <location>
        <begin position="1"/>
        <end position="20"/>
    </location>
</feature>
<evidence type="ECO:0000256" key="2">
    <source>
        <dbReference type="ARBA" id="ARBA00022729"/>
    </source>
</evidence>
<feature type="chain" id="PRO_5026138164" evidence="7">
    <location>
        <begin position="21"/>
        <end position="371"/>
    </location>
</feature>
<evidence type="ECO:0000259" key="8">
    <source>
        <dbReference type="PROSITE" id="PS50026"/>
    </source>
</evidence>
<evidence type="ECO:0000256" key="1">
    <source>
        <dbReference type="ARBA" id="ARBA00022536"/>
    </source>
</evidence>
<dbReference type="PANTHER" id="PTHR24042">
    <property type="entry name" value="NEL HOMOLOG"/>
    <property type="match status" value="1"/>
</dbReference>
<gene>
    <name evidence="9" type="primary">LOC104266258-002</name>
</gene>
<dbReference type="AlphaFoldDB" id="A0A6F9DJ92"/>
<reference evidence="9" key="1">
    <citation type="submission" date="2020-04" db="EMBL/GenBank/DDBJ databases">
        <authorList>
            <person name="Neveu A P."/>
        </authorList>
    </citation>
    <scope>NUCLEOTIDE SEQUENCE</scope>
    <source>
        <tissue evidence="9">Whole embryo</tissue>
    </source>
</reference>
<feature type="domain" description="EGF-like" evidence="8">
    <location>
        <begin position="273"/>
        <end position="315"/>
    </location>
</feature>
<dbReference type="InterPro" id="IPR000742">
    <property type="entry name" value="EGF"/>
</dbReference>
<dbReference type="PROSITE" id="PS01187">
    <property type="entry name" value="EGF_CA"/>
    <property type="match status" value="1"/>
</dbReference>
<dbReference type="SMART" id="SM00179">
    <property type="entry name" value="EGF_CA"/>
    <property type="match status" value="4"/>
</dbReference>
<feature type="disulfide bond" evidence="6">
    <location>
        <begin position="219"/>
        <end position="228"/>
    </location>
</feature>
<organism evidence="9">
    <name type="scientific">Phallusia mammillata</name>
    <dbReference type="NCBI Taxonomy" id="59560"/>
    <lineage>
        <taxon>Eukaryota</taxon>
        <taxon>Metazoa</taxon>
        <taxon>Chordata</taxon>
        <taxon>Tunicata</taxon>
        <taxon>Ascidiacea</taxon>
        <taxon>Phlebobranchia</taxon>
        <taxon>Ascidiidae</taxon>
        <taxon>Phallusia</taxon>
    </lineage>
</organism>
<dbReference type="InterPro" id="IPR018097">
    <property type="entry name" value="EGF_Ca-bd_CS"/>
</dbReference>
<protein>
    <submittedName>
        <fullName evidence="9">Uncharacterized protein LOC104266258</fullName>
    </submittedName>
</protein>
<dbReference type="InterPro" id="IPR009030">
    <property type="entry name" value="Growth_fac_rcpt_cys_sf"/>
</dbReference>
<keyword evidence="3" id="KW-0677">Repeat</keyword>
<dbReference type="GO" id="GO:0008201">
    <property type="term" value="F:heparin binding"/>
    <property type="evidence" value="ECO:0007669"/>
    <property type="project" value="TreeGrafter"/>
</dbReference>
<dbReference type="InterPro" id="IPR049883">
    <property type="entry name" value="NOTCH1_EGF-like"/>
</dbReference>
<comment type="caution">
    <text evidence="6">Lacks conserved residue(s) required for the propagation of feature annotation.</text>
</comment>
<evidence type="ECO:0000256" key="3">
    <source>
        <dbReference type="ARBA" id="ARBA00022737"/>
    </source>
</evidence>
<dbReference type="PROSITE" id="PS01186">
    <property type="entry name" value="EGF_2"/>
    <property type="match status" value="3"/>
</dbReference>
<keyword evidence="1 6" id="KW-0245">EGF-like domain</keyword>
<evidence type="ECO:0000256" key="6">
    <source>
        <dbReference type="PROSITE-ProRule" id="PRU00076"/>
    </source>
</evidence>
<dbReference type="PANTHER" id="PTHR24042:SF5">
    <property type="entry name" value="EGF-LIKE CALCIUM-BINDING DOMAIN-CONTAINING PROTEIN"/>
    <property type="match status" value="1"/>
</dbReference>
<accession>A0A6F9DJ92</accession>
<evidence type="ECO:0000313" key="9">
    <source>
        <dbReference type="EMBL" id="CAB3263209.1"/>
    </source>
</evidence>
<dbReference type="SMART" id="SM00181">
    <property type="entry name" value="EGF"/>
    <property type="match status" value="4"/>
</dbReference>
<sequence length="371" mass="39910">MHLGLLICFVVAVYSGSTLGFTTTNPSFDAYTPVAIFSCGEDNPSIGEVIELTEICGSLLSPCFGVRNYPLEITEGLRLWYINFPQPIAGLRLIAHNFETNNINAILYIGRTVVLPTGIFGVTRDFEIYGSLSAGAESSANPFTFLKNANEATRDGNKFYFTNVEPFFMSFYSSLEPSDTGFNVSYCLDVDECTDSRFCTNSARGTCVREGFEKYSCNCNDGYTGAHCEWDVNECLLNKCDPIAKCINLEGTFTCTCPNGYRGNGIVTESCKDIDECADSTLNNCSVTGSKCTNIPGSFTCSCLVGYSGDGSNCILVDECAAALSHPCHPDAKCIKKSGTFQCACKIGFAGDGLTCSDIDECQIGPPVAAP</sequence>
<dbReference type="InterPro" id="IPR001881">
    <property type="entry name" value="EGF-like_Ca-bd_dom"/>
</dbReference>
<dbReference type="GO" id="GO:0005509">
    <property type="term" value="F:calcium ion binding"/>
    <property type="evidence" value="ECO:0007669"/>
    <property type="project" value="InterPro"/>
</dbReference>
<dbReference type="CDD" id="cd00054">
    <property type="entry name" value="EGF_CA"/>
    <property type="match status" value="4"/>
</dbReference>
<name>A0A6F9DJ92_9ASCI</name>
<proteinExistence type="evidence at transcript level"/>
<dbReference type="EMBL" id="LR787347">
    <property type="protein sequence ID" value="CAB3263209.1"/>
    <property type="molecule type" value="mRNA"/>
</dbReference>